<evidence type="ECO:0000313" key="4">
    <source>
        <dbReference type="Proteomes" id="UP000464751"/>
    </source>
</evidence>
<dbReference type="AlphaFoldDB" id="A0A6P1YJ26"/>
<feature type="domain" description="Lysozyme inhibitor LprI-like N-terminal" evidence="2">
    <location>
        <begin position="41"/>
        <end position="153"/>
    </location>
</feature>
<accession>A0A6P1YJ26</accession>
<name>A0A6P1YJ26_9HYPH</name>
<sequence>MAARAHSLSRSGAVRVLGALTVAALLPAAIPPAQARIVASCDSQAMPARAYLDCLNREQAQSERDLAGALAGAEASIKALGDLQPAQRRRWIDLLTEAQGRFVNWRNFECQSIAPYEGRDGTHSVGGRLGGSGVIGQRLICLISHNQSRAADLALRYSPPAGWTPPPEEAQTPALQPGVADRSSTPGPSVRIIDLSP</sequence>
<dbReference type="InterPro" id="IPR009739">
    <property type="entry name" value="LprI-like_N"/>
</dbReference>
<dbReference type="KEGG" id="apra:G3A50_05995"/>
<dbReference type="Proteomes" id="UP000464751">
    <property type="component" value="Chromosome"/>
</dbReference>
<gene>
    <name evidence="3" type="ORF">G3A50_05995</name>
</gene>
<dbReference type="PROSITE" id="PS51318">
    <property type="entry name" value="TAT"/>
    <property type="match status" value="1"/>
</dbReference>
<dbReference type="Pfam" id="PF07007">
    <property type="entry name" value="LprI"/>
    <property type="match status" value="1"/>
</dbReference>
<proteinExistence type="predicted"/>
<feature type="region of interest" description="Disordered" evidence="1">
    <location>
        <begin position="159"/>
        <end position="197"/>
    </location>
</feature>
<dbReference type="EMBL" id="CP048630">
    <property type="protein sequence ID" value="QIB33309.1"/>
    <property type="molecule type" value="Genomic_DNA"/>
</dbReference>
<organism evidence="3 4">
    <name type="scientific">Ancylobacter pratisalsi</name>
    <dbReference type="NCBI Taxonomy" id="1745854"/>
    <lineage>
        <taxon>Bacteria</taxon>
        <taxon>Pseudomonadati</taxon>
        <taxon>Pseudomonadota</taxon>
        <taxon>Alphaproteobacteria</taxon>
        <taxon>Hyphomicrobiales</taxon>
        <taxon>Xanthobacteraceae</taxon>
        <taxon>Ancylobacter</taxon>
    </lineage>
</organism>
<evidence type="ECO:0000259" key="2">
    <source>
        <dbReference type="Pfam" id="PF07007"/>
    </source>
</evidence>
<dbReference type="InterPro" id="IPR006311">
    <property type="entry name" value="TAT_signal"/>
</dbReference>
<evidence type="ECO:0000313" key="3">
    <source>
        <dbReference type="EMBL" id="QIB33309.1"/>
    </source>
</evidence>
<evidence type="ECO:0000256" key="1">
    <source>
        <dbReference type="SAM" id="MobiDB-lite"/>
    </source>
</evidence>
<keyword evidence="4" id="KW-1185">Reference proteome</keyword>
<dbReference type="RefSeq" id="WP_163074406.1">
    <property type="nucleotide sequence ID" value="NZ_CP048630.1"/>
</dbReference>
<protein>
    <submittedName>
        <fullName evidence="3">DUF1311 domain-containing protein</fullName>
    </submittedName>
</protein>
<dbReference type="Gene3D" id="1.20.1270.180">
    <property type="match status" value="1"/>
</dbReference>
<reference evidence="3 4" key="1">
    <citation type="submission" date="2020-02" db="EMBL/GenBank/DDBJ databases">
        <authorList>
            <person name="Li G."/>
        </authorList>
    </citation>
    <scope>NUCLEOTIDE SEQUENCE [LARGE SCALE GENOMIC DNA]</scope>
    <source>
        <strain evidence="3 4">DSM 102029</strain>
    </source>
</reference>